<proteinExistence type="predicted"/>
<dbReference type="AlphaFoldDB" id="X1F3N1"/>
<sequence length="275" mass="32724">MLKLFKTMNYYGSIYKITQITDQNGKKISYGPVLYYDGQIISRGFHRIGRAISIEHRLHNYFRNAGDPNWNYPFHNTLNKYKKVGTISKYFKIKILAICKTEREYKATEYFWTLYTNRKNNKEGFDLEMNQNFNPIIGSRFDEFEKLYLPKTKLTVDILKGFEFSDLELKYKSKKALELRLPKYYSKERDLFKIKAKLVAPYINKCLKRGFSREEAKKYLIESGFGMFDENLRSNLNHKNPKQNRESIEHLFNRVLDYIYGKPKNTPKVKVVNGT</sequence>
<protein>
    <submittedName>
        <fullName evidence="1">Uncharacterized protein</fullName>
    </submittedName>
</protein>
<gene>
    <name evidence="1" type="ORF">S03H2_13749</name>
</gene>
<name>X1F3N1_9ZZZZ</name>
<organism evidence="1">
    <name type="scientific">marine sediment metagenome</name>
    <dbReference type="NCBI Taxonomy" id="412755"/>
    <lineage>
        <taxon>unclassified sequences</taxon>
        <taxon>metagenomes</taxon>
        <taxon>ecological metagenomes</taxon>
    </lineage>
</organism>
<dbReference type="EMBL" id="BARU01006974">
    <property type="protein sequence ID" value="GAH39527.1"/>
    <property type="molecule type" value="Genomic_DNA"/>
</dbReference>
<comment type="caution">
    <text evidence="1">The sequence shown here is derived from an EMBL/GenBank/DDBJ whole genome shotgun (WGS) entry which is preliminary data.</text>
</comment>
<reference evidence="1" key="1">
    <citation type="journal article" date="2014" name="Front. Microbiol.">
        <title>High frequency of phylogenetically diverse reductive dehalogenase-homologous genes in deep subseafloor sedimentary metagenomes.</title>
        <authorList>
            <person name="Kawai M."/>
            <person name="Futagami T."/>
            <person name="Toyoda A."/>
            <person name="Takaki Y."/>
            <person name="Nishi S."/>
            <person name="Hori S."/>
            <person name="Arai W."/>
            <person name="Tsubouchi T."/>
            <person name="Morono Y."/>
            <person name="Uchiyama I."/>
            <person name="Ito T."/>
            <person name="Fujiyama A."/>
            <person name="Inagaki F."/>
            <person name="Takami H."/>
        </authorList>
    </citation>
    <scope>NUCLEOTIDE SEQUENCE</scope>
    <source>
        <strain evidence="1">Expedition CK06-06</strain>
    </source>
</reference>
<evidence type="ECO:0000313" key="1">
    <source>
        <dbReference type="EMBL" id="GAH39527.1"/>
    </source>
</evidence>
<accession>X1F3N1</accession>